<feature type="transmembrane region" description="Helical" evidence="1">
    <location>
        <begin position="451"/>
        <end position="468"/>
    </location>
</feature>
<feature type="transmembrane region" description="Helical" evidence="1">
    <location>
        <begin position="475"/>
        <end position="494"/>
    </location>
</feature>
<evidence type="ECO:0000256" key="1">
    <source>
        <dbReference type="SAM" id="Phobius"/>
    </source>
</evidence>
<feature type="transmembrane region" description="Helical" evidence="1">
    <location>
        <begin position="46"/>
        <end position="64"/>
    </location>
</feature>
<evidence type="ECO:0000259" key="2">
    <source>
        <dbReference type="Pfam" id="PF13231"/>
    </source>
</evidence>
<reference evidence="3" key="1">
    <citation type="submission" date="2018-09" db="EMBL/GenBank/DDBJ databases">
        <title>Murine metabolic-syndrome-specific gut microbial biobank.</title>
        <authorList>
            <person name="Liu C."/>
        </authorList>
    </citation>
    <scope>NUCLEOTIDE SEQUENCE</scope>
    <source>
        <strain evidence="3">D42-62</strain>
    </source>
</reference>
<feature type="transmembrane region" description="Helical" evidence="1">
    <location>
        <begin position="427"/>
        <end position="445"/>
    </location>
</feature>
<dbReference type="Proteomes" id="UP001154420">
    <property type="component" value="Unassembled WGS sequence"/>
</dbReference>
<feature type="transmembrane region" description="Helical" evidence="1">
    <location>
        <begin position="276"/>
        <end position="297"/>
    </location>
</feature>
<sequence>MAKKLTYFYLIPMGIVLFMDSLFSLLKTTYFELYLVNEVPSYKRDHPLLLLAVLLIMGAVSRQINRYLSYHKSAGKKLAFISCLWSGMVSSFFVLLFRCGVVCDSAFLSEYATEFMEGNYEALAGGSYLGYYPFQLGMVAFLELVYRLFGAENYLAFQFINVTAILLIIHYLHKITWELFEDERVRIWEEIISMGMLPLFLYATFVYGDVVGIACGTGAVYYGIRYIRSDRWNYLLPAGILLMLGTIVKSNTTIFLLAIVIALFLKILENRKWSMILWIIGIVVLSQVGVWTINSVYIQRAGIDKLGEGAPKAAWIAMGLQEAKEIDNGCGWYNGYNMNVYADNGFDTEAAAKESMESIRESLKRFVHNPQHAVYYFYKKFVSQWNDPTFQSMIVNEWYSRYSVRSELADFFIYGTGRKLLSHLMNAYHLIVLLCSTAGCIYVIKNWRLERAYLLLNVFGGFLFHMIWEAKGRYILGYFTLLLPIAAAGLVYIFQAACDLSEQRGKWKRKDAWID</sequence>
<dbReference type="EMBL" id="QZDT01000001">
    <property type="protein sequence ID" value="NBJ91329.1"/>
    <property type="molecule type" value="Genomic_DNA"/>
</dbReference>
<feature type="transmembrane region" description="Helical" evidence="1">
    <location>
        <begin position="7"/>
        <end position="26"/>
    </location>
</feature>
<evidence type="ECO:0000313" key="4">
    <source>
        <dbReference type="Proteomes" id="UP001154420"/>
    </source>
</evidence>
<dbReference type="Pfam" id="PF13231">
    <property type="entry name" value="PMT_2"/>
    <property type="match status" value="1"/>
</dbReference>
<accession>A0A9X5GQL3</accession>
<feature type="transmembrane region" description="Helical" evidence="1">
    <location>
        <begin position="128"/>
        <end position="146"/>
    </location>
</feature>
<name>A0A9X5GQL3_9FIRM</name>
<keyword evidence="1" id="KW-1133">Transmembrane helix</keyword>
<evidence type="ECO:0000313" key="3">
    <source>
        <dbReference type="EMBL" id="NBJ91329.1"/>
    </source>
</evidence>
<feature type="transmembrane region" description="Helical" evidence="1">
    <location>
        <begin position="234"/>
        <end position="264"/>
    </location>
</feature>
<feature type="transmembrane region" description="Helical" evidence="1">
    <location>
        <begin position="199"/>
        <end position="222"/>
    </location>
</feature>
<organism evidence="3 4">
    <name type="scientific">Parablautia muri</name>
    <dbReference type="NCBI Taxonomy" id="2320879"/>
    <lineage>
        <taxon>Bacteria</taxon>
        <taxon>Bacillati</taxon>
        <taxon>Bacillota</taxon>
        <taxon>Clostridia</taxon>
        <taxon>Lachnospirales</taxon>
        <taxon>Lachnospiraceae</taxon>
        <taxon>Parablautia</taxon>
    </lineage>
</organism>
<gene>
    <name evidence="3" type="ORF">D5281_01695</name>
</gene>
<proteinExistence type="predicted"/>
<dbReference type="AlphaFoldDB" id="A0A9X5GQL3"/>
<feature type="transmembrane region" description="Helical" evidence="1">
    <location>
        <begin position="153"/>
        <end position="172"/>
    </location>
</feature>
<feature type="transmembrane region" description="Helical" evidence="1">
    <location>
        <begin position="84"/>
        <end position="108"/>
    </location>
</feature>
<dbReference type="InterPro" id="IPR038731">
    <property type="entry name" value="RgtA/B/C-like"/>
</dbReference>
<keyword evidence="1" id="KW-0812">Transmembrane</keyword>
<feature type="domain" description="Glycosyltransferase RgtA/B/C/D-like" evidence="2">
    <location>
        <begin position="140"/>
        <end position="291"/>
    </location>
</feature>
<protein>
    <recommendedName>
        <fullName evidence="2">Glycosyltransferase RgtA/B/C/D-like domain-containing protein</fullName>
    </recommendedName>
</protein>
<keyword evidence="1" id="KW-0472">Membrane</keyword>
<dbReference type="OrthoDB" id="9794837at2"/>
<dbReference type="RefSeq" id="WP_160558401.1">
    <property type="nucleotide sequence ID" value="NZ_QZDT01000001.1"/>
</dbReference>
<comment type="caution">
    <text evidence="3">The sequence shown here is derived from an EMBL/GenBank/DDBJ whole genome shotgun (WGS) entry which is preliminary data.</text>
</comment>
<keyword evidence="4" id="KW-1185">Reference proteome</keyword>